<evidence type="ECO:0000313" key="7">
    <source>
        <dbReference type="Proteomes" id="UP001596142"/>
    </source>
</evidence>
<keyword evidence="5" id="KW-0460">Magnesium</keyword>
<evidence type="ECO:0000256" key="3">
    <source>
        <dbReference type="ARBA" id="ARBA00022723"/>
    </source>
</evidence>
<reference evidence="7" key="1">
    <citation type="journal article" date="2019" name="Int. J. Syst. Evol. Microbiol.">
        <title>The Global Catalogue of Microorganisms (GCM) 10K type strain sequencing project: providing services to taxonomists for standard genome sequencing and annotation.</title>
        <authorList>
            <consortium name="The Broad Institute Genomics Platform"/>
            <consortium name="The Broad Institute Genome Sequencing Center for Infectious Disease"/>
            <person name="Wu L."/>
            <person name="Ma J."/>
        </authorList>
    </citation>
    <scope>NUCLEOTIDE SEQUENCE [LARGE SCALE GENOMIC DNA]</scope>
    <source>
        <strain evidence="7">CECT 7184</strain>
    </source>
</reference>
<organism evidence="6 7">
    <name type="scientific">Thalassorhabdus alkalitolerans</name>
    <dbReference type="NCBI Taxonomy" id="2282697"/>
    <lineage>
        <taxon>Bacteria</taxon>
        <taxon>Bacillati</taxon>
        <taxon>Bacillota</taxon>
        <taxon>Bacilli</taxon>
        <taxon>Bacillales</taxon>
        <taxon>Bacillaceae</taxon>
        <taxon>Thalassorhabdus</taxon>
    </lineage>
</organism>
<sequence length="262" mass="28929">MEWNKVKIEAEMWIKESGDILRSSLNNPLDVQAKSNPNDLVTQMDHEIEQFLTDKIKNHYPAHLVLGEEGRGDELTSTEGIIWIIDPIDGTTNFVHQKYNFSISLGIFENGQERVGIIYNVMDDECFTAVNGEGAYLNDSPLQSLTKGNINESIVGLNARWLLKETSVEDGSLHRLVKDVRGIRSYGSAAIELAYVAAGRLDAYVSFRLSPWDYAGGAVILKEVGALLTSFDGEELPLLGTSSLIAARPGIHEDLISYVSAQ</sequence>
<dbReference type="PANTHER" id="PTHR20854:SF4">
    <property type="entry name" value="INOSITOL-1-MONOPHOSPHATASE-RELATED"/>
    <property type="match status" value="1"/>
</dbReference>
<keyword evidence="3" id="KW-0479">Metal-binding</keyword>
<dbReference type="RefSeq" id="WP_385939432.1">
    <property type="nucleotide sequence ID" value="NZ_JBHSOZ010000003.1"/>
</dbReference>
<name>A0ABW0YLI4_9BACI</name>
<evidence type="ECO:0000313" key="6">
    <source>
        <dbReference type="EMBL" id="MFC5712332.1"/>
    </source>
</evidence>
<dbReference type="CDD" id="cd01637">
    <property type="entry name" value="IMPase_like"/>
    <property type="match status" value="1"/>
</dbReference>
<dbReference type="EC" id="3.1.3.25" evidence="2"/>
<dbReference type="PRINTS" id="PR00377">
    <property type="entry name" value="IMPHPHTASES"/>
</dbReference>
<comment type="caution">
    <text evidence="6">The sequence shown here is derived from an EMBL/GenBank/DDBJ whole genome shotgun (WGS) entry which is preliminary data.</text>
</comment>
<dbReference type="Gene3D" id="3.40.190.80">
    <property type="match status" value="1"/>
</dbReference>
<gene>
    <name evidence="6" type="ORF">ACFPU1_06020</name>
</gene>
<proteinExistence type="predicted"/>
<evidence type="ECO:0000256" key="2">
    <source>
        <dbReference type="ARBA" id="ARBA00013106"/>
    </source>
</evidence>
<evidence type="ECO:0000256" key="5">
    <source>
        <dbReference type="ARBA" id="ARBA00022842"/>
    </source>
</evidence>
<dbReference type="PROSITE" id="PS00629">
    <property type="entry name" value="IMP_1"/>
    <property type="match status" value="1"/>
</dbReference>
<keyword evidence="7" id="KW-1185">Reference proteome</keyword>
<dbReference type="PANTHER" id="PTHR20854">
    <property type="entry name" value="INOSITOL MONOPHOSPHATASE"/>
    <property type="match status" value="1"/>
</dbReference>
<comment type="catalytic activity">
    <reaction evidence="1">
        <text>a myo-inositol phosphate + H2O = myo-inositol + phosphate</text>
        <dbReference type="Rhea" id="RHEA:24056"/>
        <dbReference type="ChEBI" id="CHEBI:15377"/>
        <dbReference type="ChEBI" id="CHEBI:17268"/>
        <dbReference type="ChEBI" id="CHEBI:43474"/>
        <dbReference type="ChEBI" id="CHEBI:84139"/>
        <dbReference type="EC" id="3.1.3.25"/>
    </reaction>
</comment>
<dbReference type="SUPFAM" id="SSF56655">
    <property type="entry name" value="Carbohydrate phosphatase"/>
    <property type="match status" value="1"/>
</dbReference>
<dbReference type="Gene3D" id="3.30.540.10">
    <property type="entry name" value="Fructose-1,6-Bisphosphatase, subunit A, domain 1"/>
    <property type="match status" value="1"/>
</dbReference>
<keyword evidence="4" id="KW-0378">Hydrolase</keyword>
<dbReference type="Pfam" id="PF00459">
    <property type="entry name" value="Inositol_P"/>
    <property type="match status" value="1"/>
</dbReference>
<accession>A0ABW0YLI4</accession>
<dbReference type="InterPro" id="IPR020550">
    <property type="entry name" value="Inositol_monophosphatase_CS"/>
</dbReference>
<dbReference type="InterPro" id="IPR000760">
    <property type="entry name" value="Inositol_monophosphatase-like"/>
</dbReference>
<dbReference type="EMBL" id="JBHSOZ010000003">
    <property type="protein sequence ID" value="MFC5712332.1"/>
    <property type="molecule type" value="Genomic_DNA"/>
</dbReference>
<dbReference type="PROSITE" id="PS00630">
    <property type="entry name" value="IMP_2"/>
    <property type="match status" value="1"/>
</dbReference>
<evidence type="ECO:0000256" key="1">
    <source>
        <dbReference type="ARBA" id="ARBA00001033"/>
    </source>
</evidence>
<evidence type="ECO:0000256" key="4">
    <source>
        <dbReference type="ARBA" id="ARBA00022801"/>
    </source>
</evidence>
<dbReference type="InterPro" id="IPR020583">
    <property type="entry name" value="Inositol_monoP_metal-BS"/>
</dbReference>
<protein>
    <recommendedName>
        <fullName evidence="2">inositol-phosphate phosphatase</fullName>
        <ecNumber evidence="2">3.1.3.25</ecNumber>
    </recommendedName>
</protein>
<dbReference type="Proteomes" id="UP001596142">
    <property type="component" value="Unassembled WGS sequence"/>
</dbReference>